<dbReference type="EMBL" id="JAUSUZ010000001">
    <property type="protein sequence ID" value="MDQ0364200.1"/>
    <property type="molecule type" value="Genomic_DNA"/>
</dbReference>
<feature type="DNA-binding region" description="H-T-H motif" evidence="2">
    <location>
        <begin position="34"/>
        <end position="53"/>
    </location>
</feature>
<dbReference type="AlphaFoldDB" id="A0AAE4AUV5"/>
<protein>
    <submittedName>
        <fullName evidence="4">AcrR family transcriptional regulator</fullName>
    </submittedName>
</protein>
<dbReference type="InterPro" id="IPR050109">
    <property type="entry name" value="HTH-type_TetR-like_transc_reg"/>
</dbReference>
<gene>
    <name evidence="4" type="ORF">J2S42_000869</name>
</gene>
<dbReference type="InterPro" id="IPR009057">
    <property type="entry name" value="Homeodomain-like_sf"/>
</dbReference>
<dbReference type="InterPro" id="IPR001647">
    <property type="entry name" value="HTH_TetR"/>
</dbReference>
<organism evidence="4 5">
    <name type="scientific">Catenuloplanes indicus</name>
    <dbReference type="NCBI Taxonomy" id="137267"/>
    <lineage>
        <taxon>Bacteria</taxon>
        <taxon>Bacillati</taxon>
        <taxon>Actinomycetota</taxon>
        <taxon>Actinomycetes</taxon>
        <taxon>Micromonosporales</taxon>
        <taxon>Micromonosporaceae</taxon>
        <taxon>Catenuloplanes</taxon>
    </lineage>
</organism>
<dbReference type="Proteomes" id="UP001240236">
    <property type="component" value="Unassembled WGS sequence"/>
</dbReference>
<dbReference type="Gene3D" id="1.10.357.10">
    <property type="entry name" value="Tetracycline Repressor, domain 2"/>
    <property type="match status" value="1"/>
</dbReference>
<evidence type="ECO:0000313" key="5">
    <source>
        <dbReference type="Proteomes" id="UP001240236"/>
    </source>
</evidence>
<name>A0AAE4AUV5_9ACTN</name>
<proteinExistence type="predicted"/>
<evidence type="ECO:0000259" key="3">
    <source>
        <dbReference type="PROSITE" id="PS50977"/>
    </source>
</evidence>
<dbReference type="PRINTS" id="PR00455">
    <property type="entry name" value="HTHTETR"/>
</dbReference>
<dbReference type="RefSeq" id="WP_307235416.1">
    <property type="nucleotide sequence ID" value="NZ_JAUSUZ010000001.1"/>
</dbReference>
<feature type="domain" description="HTH tetR-type" evidence="3">
    <location>
        <begin position="11"/>
        <end position="71"/>
    </location>
</feature>
<comment type="caution">
    <text evidence="4">The sequence shown here is derived from an EMBL/GenBank/DDBJ whole genome shotgun (WGS) entry which is preliminary data.</text>
</comment>
<dbReference type="PANTHER" id="PTHR30055">
    <property type="entry name" value="HTH-TYPE TRANSCRIPTIONAL REGULATOR RUTR"/>
    <property type="match status" value="1"/>
</dbReference>
<evidence type="ECO:0000313" key="4">
    <source>
        <dbReference type="EMBL" id="MDQ0364200.1"/>
    </source>
</evidence>
<dbReference type="PANTHER" id="PTHR30055:SF223">
    <property type="entry name" value="HTH-TYPE TRANSCRIPTIONAL REGULATOR UIDR"/>
    <property type="match status" value="1"/>
</dbReference>
<dbReference type="PROSITE" id="PS50977">
    <property type="entry name" value="HTH_TETR_2"/>
    <property type="match status" value="1"/>
</dbReference>
<reference evidence="4 5" key="1">
    <citation type="submission" date="2023-07" db="EMBL/GenBank/DDBJ databases">
        <title>Sequencing the genomes of 1000 actinobacteria strains.</title>
        <authorList>
            <person name="Klenk H.-P."/>
        </authorList>
    </citation>
    <scope>NUCLEOTIDE SEQUENCE [LARGE SCALE GENOMIC DNA]</scope>
    <source>
        <strain evidence="4 5">DSM 44709</strain>
    </source>
</reference>
<keyword evidence="1 2" id="KW-0238">DNA-binding</keyword>
<keyword evidence="5" id="KW-1185">Reference proteome</keyword>
<evidence type="ECO:0000256" key="1">
    <source>
        <dbReference type="ARBA" id="ARBA00023125"/>
    </source>
</evidence>
<sequence length="196" mass="21244">MQTSRRAEYAEATRQAIIAASRELFVTKGYVKTTVNEIARTARVAPATVYAVGGGKQDLLRTVIQDGPASPVFDSLRAGIEAATEPGEVLRLVVRASREAFAAWADLMRVVTDTAPHEPAAAESLRVSRQIQRDCLAAAARRLESLGALRPTVDEATDVLYYYLGNASFFTLTGDNGWTLDGAEHWLLSALHKALL</sequence>
<evidence type="ECO:0000256" key="2">
    <source>
        <dbReference type="PROSITE-ProRule" id="PRU00335"/>
    </source>
</evidence>
<dbReference type="Pfam" id="PF00440">
    <property type="entry name" value="TetR_N"/>
    <property type="match status" value="1"/>
</dbReference>
<dbReference type="GO" id="GO:0003700">
    <property type="term" value="F:DNA-binding transcription factor activity"/>
    <property type="evidence" value="ECO:0007669"/>
    <property type="project" value="TreeGrafter"/>
</dbReference>
<dbReference type="SUPFAM" id="SSF46689">
    <property type="entry name" value="Homeodomain-like"/>
    <property type="match status" value="1"/>
</dbReference>
<dbReference type="GO" id="GO:0000976">
    <property type="term" value="F:transcription cis-regulatory region binding"/>
    <property type="evidence" value="ECO:0007669"/>
    <property type="project" value="TreeGrafter"/>
</dbReference>
<accession>A0AAE4AUV5</accession>